<dbReference type="GO" id="GO:0010181">
    <property type="term" value="F:FMN binding"/>
    <property type="evidence" value="ECO:0007669"/>
    <property type="project" value="InterPro"/>
</dbReference>
<proteinExistence type="predicted"/>
<keyword evidence="1" id="KW-0560">Oxidoreductase</keyword>
<feature type="domain" description="Flavin reductase like" evidence="2">
    <location>
        <begin position="26"/>
        <end position="175"/>
    </location>
</feature>
<dbReference type="EMBL" id="CP020100">
    <property type="protein sequence ID" value="AQZ96232.1"/>
    <property type="molecule type" value="Genomic_DNA"/>
</dbReference>
<organism evidence="3 4">
    <name type="scientific">Halopseudomonas phragmitis</name>
    <dbReference type="NCBI Taxonomy" id="1931241"/>
    <lineage>
        <taxon>Bacteria</taxon>
        <taxon>Pseudomonadati</taxon>
        <taxon>Pseudomonadota</taxon>
        <taxon>Gammaproteobacteria</taxon>
        <taxon>Pseudomonadales</taxon>
        <taxon>Pseudomonadaceae</taxon>
        <taxon>Halopseudomonas</taxon>
    </lineage>
</organism>
<dbReference type="PANTHER" id="PTHR30466">
    <property type="entry name" value="FLAVIN REDUCTASE"/>
    <property type="match status" value="1"/>
</dbReference>
<dbReference type="RefSeq" id="WP_080051140.1">
    <property type="nucleotide sequence ID" value="NZ_CP020100.1"/>
</dbReference>
<dbReference type="Proteomes" id="UP000243488">
    <property type="component" value="Chromosome"/>
</dbReference>
<sequence>MNAQLATMQSRRAHAPVDTARFCTAMRNLAGHCVVIASGDEQQRAGLTATAVCSITADPPRLLVCVNRNVYAHGVISEQRHLSVNVLGSNQEQIARRFAGMVEGVSGEERFAEGAWALGISRVPVLGDALVSFECRVVEAIPASTHDMFLCEVIEVAGQMSQEDPLIYFNGQFAALV</sequence>
<dbReference type="InterPro" id="IPR050268">
    <property type="entry name" value="NADH-dep_flavin_reductase"/>
</dbReference>
<dbReference type="InterPro" id="IPR012349">
    <property type="entry name" value="Split_barrel_FMN-bd"/>
</dbReference>
<dbReference type="STRING" id="1931241.BVH74_16385"/>
<evidence type="ECO:0000313" key="4">
    <source>
        <dbReference type="Proteomes" id="UP000243488"/>
    </source>
</evidence>
<evidence type="ECO:0000256" key="1">
    <source>
        <dbReference type="ARBA" id="ARBA00023002"/>
    </source>
</evidence>
<accession>A0A1V0B8J0</accession>
<dbReference type="GO" id="GO:0042602">
    <property type="term" value="F:riboflavin reductase (NADPH) activity"/>
    <property type="evidence" value="ECO:0007669"/>
    <property type="project" value="TreeGrafter"/>
</dbReference>
<dbReference type="Pfam" id="PF01613">
    <property type="entry name" value="Flavin_Reduct"/>
    <property type="match status" value="1"/>
</dbReference>
<gene>
    <name evidence="3" type="ORF">BVH74_16385</name>
</gene>
<dbReference type="Gene3D" id="2.30.110.10">
    <property type="entry name" value="Electron Transport, Fmn-binding Protein, Chain A"/>
    <property type="match status" value="1"/>
</dbReference>
<dbReference type="SMART" id="SM00903">
    <property type="entry name" value="Flavin_Reduct"/>
    <property type="match status" value="1"/>
</dbReference>
<dbReference type="PANTHER" id="PTHR30466:SF1">
    <property type="entry name" value="FMN REDUCTASE (NADH) RUTF"/>
    <property type="match status" value="1"/>
</dbReference>
<keyword evidence="4" id="KW-1185">Reference proteome</keyword>
<dbReference type="SUPFAM" id="SSF50475">
    <property type="entry name" value="FMN-binding split barrel"/>
    <property type="match status" value="1"/>
</dbReference>
<reference evidence="3 4" key="1">
    <citation type="submission" date="2017-03" db="EMBL/GenBank/DDBJ databases">
        <title>Complete genome sequence of the novel DNRA strain Pseudomonas sp. S-6-2 isolated from Chinese polluted river sediment. Journal of Biotechnology.</title>
        <authorList>
            <person name="Li J."/>
            <person name="Xiang F."/>
            <person name="Wang L."/>
            <person name="Xi L."/>
            <person name="Liu J."/>
        </authorList>
    </citation>
    <scope>NUCLEOTIDE SEQUENCE [LARGE SCALE GENOMIC DNA]</scope>
    <source>
        <strain evidence="3 4">S-6-2</strain>
    </source>
</reference>
<dbReference type="AlphaFoldDB" id="A0A1V0B8J0"/>
<protein>
    <submittedName>
        <fullName evidence="3">MFS transporter</fullName>
    </submittedName>
</protein>
<dbReference type="KEGG" id="ppha:BVH74_16385"/>
<evidence type="ECO:0000259" key="2">
    <source>
        <dbReference type="SMART" id="SM00903"/>
    </source>
</evidence>
<name>A0A1V0B8J0_9GAMM</name>
<evidence type="ECO:0000313" key="3">
    <source>
        <dbReference type="EMBL" id="AQZ96232.1"/>
    </source>
</evidence>
<dbReference type="InterPro" id="IPR002563">
    <property type="entry name" value="Flavin_Rdtase-like_dom"/>
</dbReference>